<protein>
    <submittedName>
        <fullName evidence="2">Uncharacterized protein</fullName>
    </submittedName>
</protein>
<keyword evidence="1" id="KW-0812">Transmembrane</keyword>
<keyword evidence="1" id="KW-0472">Membrane</keyword>
<evidence type="ECO:0000256" key="1">
    <source>
        <dbReference type="SAM" id="Phobius"/>
    </source>
</evidence>
<sequence>MDKHSRAYVYTHTYTRIFSRIYALPPHQPTYIIWYRRYVCVCVCVCVCMCNLYMPVLTIWDAIFDISTLTDYIYRV</sequence>
<accession>A0A6B9QR42</accession>
<evidence type="ECO:0000313" key="2">
    <source>
        <dbReference type="EMBL" id="QHG11360.1"/>
    </source>
</evidence>
<organism evidence="2">
    <name type="scientific">Oryctes rhinoceros nudivirus</name>
    <dbReference type="NCBI Taxonomy" id="92521"/>
    <lineage>
        <taxon>Viruses</taxon>
        <taxon>Viruses incertae sedis</taxon>
        <taxon>Naldaviricetes</taxon>
        <taxon>Lefavirales</taxon>
        <taxon>Nudiviridae</taxon>
        <taxon>Alphanudivirus</taxon>
        <taxon>Alphanudivirus oryrhinocerotis</taxon>
    </lineage>
</organism>
<name>A0A6B9QR42_9VIRU</name>
<reference evidence="2" key="1">
    <citation type="journal article" date="2020" name="J. ISSAAS">
        <title>Complete genome sequence of Oryctes rhinoceros Nudivirus isolated from Coconut Rhinoceros Beetle in the Solomon Islands.</title>
        <authorList>
            <person name="Etebari K."/>
            <person name="Filipovic I."/>
            <person name="Rasic G."/>
            <person name="Devine G.J."/>
            <person name="Tsatsia H."/>
            <person name="Furlong M.J."/>
        </authorList>
    </citation>
    <scope>NUCLEOTIDE SEQUENCE</scope>
    <source>
        <strain evidence="2">Solomon Islands</strain>
    </source>
</reference>
<keyword evidence="1" id="KW-1133">Transmembrane helix</keyword>
<dbReference type="EMBL" id="MN623374">
    <property type="protein sequence ID" value="QHG11360.1"/>
    <property type="molecule type" value="Genomic_DNA"/>
</dbReference>
<gene>
    <name evidence="2" type="ORF">SI_OrNV_gp128</name>
</gene>
<feature type="transmembrane region" description="Helical" evidence="1">
    <location>
        <begin position="38"/>
        <end position="60"/>
    </location>
</feature>
<proteinExistence type="predicted"/>